<evidence type="ECO:0000313" key="1">
    <source>
        <dbReference type="EMBL" id="CAB4126942.1"/>
    </source>
</evidence>
<organism evidence="1">
    <name type="scientific">uncultured Caudovirales phage</name>
    <dbReference type="NCBI Taxonomy" id="2100421"/>
    <lineage>
        <taxon>Viruses</taxon>
        <taxon>Duplodnaviria</taxon>
        <taxon>Heunggongvirae</taxon>
        <taxon>Uroviricota</taxon>
        <taxon>Caudoviricetes</taxon>
        <taxon>Peduoviridae</taxon>
        <taxon>Maltschvirus</taxon>
        <taxon>Maltschvirus maltsch</taxon>
    </lineage>
</organism>
<sequence>MTDLYYKFLDEQEMLTTLLALGMAYDDQVMQGNHQYAAWVVGEIEGIAGYHYNLRLIDESFDVSALNPYLVVPKNPRCVWS</sequence>
<dbReference type="EMBL" id="LR796208">
    <property type="protein sequence ID" value="CAB4126942.1"/>
    <property type="molecule type" value="Genomic_DNA"/>
</dbReference>
<proteinExistence type="predicted"/>
<gene>
    <name evidence="1" type="ORF">UFOVP84_36</name>
</gene>
<protein>
    <submittedName>
        <fullName evidence="1">Uncharacterized protein</fullName>
    </submittedName>
</protein>
<name>A0A6J5L008_9CAUD</name>
<reference evidence="1" key="1">
    <citation type="submission" date="2020-04" db="EMBL/GenBank/DDBJ databases">
        <authorList>
            <person name="Chiriac C."/>
            <person name="Salcher M."/>
            <person name="Ghai R."/>
            <person name="Kavagutti S V."/>
        </authorList>
    </citation>
    <scope>NUCLEOTIDE SEQUENCE</scope>
</reference>
<accession>A0A6J5L008</accession>